<organism evidence="1 2">
    <name type="scientific">Symbiochloris irregularis</name>
    <dbReference type="NCBI Taxonomy" id="706552"/>
    <lineage>
        <taxon>Eukaryota</taxon>
        <taxon>Viridiplantae</taxon>
        <taxon>Chlorophyta</taxon>
        <taxon>core chlorophytes</taxon>
        <taxon>Trebouxiophyceae</taxon>
        <taxon>Trebouxiales</taxon>
        <taxon>Trebouxiaceae</taxon>
        <taxon>Symbiochloris</taxon>
    </lineage>
</organism>
<name>A0AAW1P361_9CHLO</name>
<sequence>MRTERATASTSAARKPCTRRQTRVDRLEIFSPELQEVFAEHMIPHLSLRSLMAVACTCKALRNCAYLRDEPWRLAAPAQLPPGHPPLSQDLDRAGCGKFVAALMYDDQTHEWSHISIFSVHDGTQLWQMKLSSIKESFALPVEVYWIDMRWYFGPFAALSAILTMTWNVRCGPFAMPWCAPPAS</sequence>
<dbReference type="EMBL" id="JALJOQ010000064">
    <property type="protein sequence ID" value="KAK9802988.1"/>
    <property type="molecule type" value="Genomic_DNA"/>
</dbReference>
<reference evidence="1 2" key="1">
    <citation type="journal article" date="2024" name="Nat. Commun.">
        <title>Phylogenomics reveals the evolutionary origins of lichenization in chlorophyte algae.</title>
        <authorList>
            <person name="Puginier C."/>
            <person name="Libourel C."/>
            <person name="Otte J."/>
            <person name="Skaloud P."/>
            <person name="Haon M."/>
            <person name="Grisel S."/>
            <person name="Petersen M."/>
            <person name="Berrin J.G."/>
            <person name="Delaux P.M."/>
            <person name="Dal Grande F."/>
            <person name="Keller J."/>
        </authorList>
    </citation>
    <scope>NUCLEOTIDE SEQUENCE [LARGE SCALE GENOMIC DNA]</scope>
    <source>
        <strain evidence="1 2">SAG 2036</strain>
    </source>
</reference>
<accession>A0AAW1P361</accession>
<proteinExistence type="predicted"/>
<dbReference type="AlphaFoldDB" id="A0AAW1P361"/>
<evidence type="ECO:0000313" key="1">
    <source>
        <dbReference type="EMBL" id="KAK9802988.1"/>
    </source>
</evidence>
<comment type="caution">
    <text evidence="1">The sequence shown here is derived from an EMBL/GenBank/DDBJ whole genome shotgun (WGS) entry which is preliminary data.</text>
</comment>
<protein>
    <recommendedName>
        <fullName evidence="3">F-box domain-containing protein</fullName>
    </recommendedName>
</protein>
<keyword evidence="2" id="KW-1185">Reference proteome</keyword>
<evidence type="ECO:0000313" key="2">
    <source>
        <dbReference type="Proteomes" id="UP001465755"/>
    </source>
</evidence>
<gene>
    <name evidence="1" type="ORF">WJX73_004460</name>
</gene>
<evidence type="ECO:0008006" key="3">
    <source>
        <dbReference type="Google" id="ProtNLM"/>
    </source>
</evidence>
<dbReference type="Proteomes" id="UP001465755">
    <property type="component" value="Unassembled WGS sequence"/>
</dbReference>